<gene>
    <name evidence="1" type="ORF">BDP81DRAFT_368796</name>
</gene>
<evidence type="ECO:0000313" key="2">
    <source>
        <dbReference type="Proteomes" id="UP001243989"/>
    </source>
</evidence>
<accession>A0AAI9ZZN9</accession>
<dbReference type="AlphaFoldDB" id="A0AAI9ZZN9"/>
<evidence type="ECO:0000313" key="1">
    <source>
        <dbReference type="EMBL" id="KAK1640755.1"/>
    </source>
</evidence>
<dbReference type="Gene3D" id="3.30.710.10">
    <property type="entry name" value="Potassium Channel Kv1.1, Chain A"/>
    <property type="match status" value="1"/>
</dbReference>
<sequence>MLGKRKRFEDLDDAIQSRNIKFIIGPEKKEYTVYESSFTALSPPLRALLTGVFQESHEGKVNSSDYSLRDFPTMAAKVAIDDESDADIQNITATTQDTTNAKSRRSLGDYIKIPTNSHMGSQQHFAKQAFSPYTNPGREQINAGASHPNLVGVENLKDAARSVEHLEEIFSQHQSLYLLAEKYTIDDLKQLCLDKIGHFLVHYPRTTELRRVVSRFVSTYEKTLPGDRLPRLFMNYCIANMMWFSGNGFNNMVKRTPELAVDLFCGIPQSYWKELRDAFFFD</sequence>
<proteinExistence type="predicted"/>
<dbReference type="PANTHER" id="PTHR47843">
    <property type="entry name" value="BTB DOMAIN-CONTAINING PROTEIN-RELATED"/>
    <property type="match status" value="1"/>
</dbReference>
<dbReference type="EMBL" id="JAHMHQ010000004">
    <property type="protein sequence ID" value="KAK1640755.1"/>
    <property type="molecule type" value="Genomic_DNA"/>
</dbReference>
<dbReference type="RefSeq" id="XP_060449362.1">
    <property type="nucleotide sequence ID" value="XM_060586571.1"/>
</dbReference>
<name>A0AAI9ZZN9_9PEZI</name>
<dbReference type="Proteomes" id="UP001243989">
    <property type="component" value="Unassembled WGS sequence"/>
</dbReference>
<reference evidence="1" key="1">
    <citation type="submission" date="2021-06" db="EMBL/GenBank/DDBJ databases">
        <title>Comparative genomics, transcriptomics and evolutionary studies reveal genomic signatures of adaptation to plant cell wall in hemibiotrophic fungi.</title>
        <authorList>
            <consortium name="DOE Joint Genome Institute"/>
            <person name="Baroncelli R."/>
            <person name="Diaz J.F."/>
            <person name="Benocci T."/>
            <person name="Peng M."/>
            <person name="Battaglia E."/>
            <person name="Haridas S."/>
            <person name="Andreopoulos W."/>
            <person name="Labutti K."/>
            <person name="Pangilinan J."/>
            <person name="Floch G.L."/>
            <person name="Makela M.R."/>
            <person name="Henrissat B."/>
            <person name="Grigoriev I.V."/>
            <person name="Crouch J.A."/>
            <person name="De Vries R.P."/>
            <person name="Sukno S.A."/>
            <person name="Thon M.R."/>
        </authorList>
    </citation>
    <scope>NUCLEOTIDE SEQUENCE</scope>
    <source>
        <strain evidence="1">CBS 102054</strain>
    </source>
</reference>
<comment type="caution">
    <text evidence="1">The sequence shown here is derived from an EMBL/GenBank/DDBJ whole genome shotgun (WGS) entry which is preliminary data.</text>
</comment>
<dbReference type="InterPro" id="IPR011333">
    <property type="entry name" value="SKP1/BTB/POZ_sf"/>
</dbReference>
<protein>
    <recommendedName>
        <fullName evidence="3">BTB domain-containing protein</fullName>
    </recommendedName>
</protein>
<dbReference type="GeneID" id="85471433"/>
<evidence type="ECO:0008006" key="3">
    <source>
        <dbReference type="Google" id="ProtNLM"/>
    </source>
</evidence>
<organism evidence="1 2">
    <name type="scientific">Colletotrichum phormii</name>
    <dbReference type="NCBI Taxonomy" id="359342"/>
    <lineage>
        <taxon>Eukaryota</taxon>
        <taxon>Fungi</taxon>
        <taxon>Dikarya</taxon>
        <taxon>Ascomycota</taxon>
        <taxon>Pezizomycotina</taxon>
        <taxon>Sordariomycetes</taxon>
        <taxon>Hypocreomycetidae</taxon>
        <taxon>Glomerellales</taxon>
        <taxon>Glomerellaceae</taxon>
        <taxon>Colletotrichum</taxon>
        <taxon>Colletotrichum acutatum species complex</taxon>
    </lineage>
</organism>
<keyword evidence="2" id="KW-1185">Reference proteome</keyword>